<dbReference type="InterPro" id="IPR050167">
    <property type="entry name" value="Ser_Thr_protein_kinase"/>
</dbReference>
<name>A0A397SFH1_9GLOM</name>
<dbReference type="AlphaFoldDB" id="A0A397SFH1"/>
<dbReference type="InterPro" id="IPR011009">
    <property type="entry name" value="Kinase-like_dom_sf"/>
</dbReference>
<dbReference type="GO" id="GO:0005737">
    <property type="term" value="C:cytoplasm"/>
    <property type="evidence" value="ECO:0007669"/>
    <property type="project" value="TreeGrafter"/>
</dbReference>
<dbReference type="Proteomes" id="UP000265703">
    <property type="component" value="Unassembled WGS sequence"/>
</dbReference>
<dbReference type="OrthoDB" id="4062651at2759"/>
<feature type="non-terminal residue" evidence="2">
    <location>
        <position position="1"/>
    </location>
</feature>
<gene>
    <name evidence="2" type="ORF">C1645_666620</name>
</gene>
<keyword evidence="2" id="KW-0808">Transferase</keyword>
<dbReference type="SUPFAM" id="SSF56112">
    <property type="entry name" value="Protein kinase-like (PK-like)"/>
    <property type="match status" value="1"/>
</dbReference>
<feature type="domain" description="Protein kinase" evidence="1">
    <location>
        <begin position="1"/>
        <end position="177"/>
    </location>
</feature>
<dbReference type="GO" id="GO:0005524">
    <property type="term" value="F:ATP binding"/>
    <property type="evidence" value="ECO:0007669"/>
    <property type="project" value="InterPro"/>
</dbReference>
<feature type="non-terminal residue" evidence="2">
    <location>
        <position position="177"/>
    </location>
</feature>
<dbReference type="PRINTS" id="PR00109">
    <property type="entry name" value="TYRKINASE"/>
</dbReference>
<evidence type="ECO:0000313" key="3">
    <source>
        <dbReference type="Proteomes" id="UP000265703"/>
    </source>
</evidence>
<organism evidence="2 3">
    <name type="scientific">Glomus cerebriforme</name>
    <dbReference type="NCBI Taxonomy" id="658196"/>
    <lineage>
        <taxon>Eukaryota</taxon>
        <taxon>Fungi</taxon>
        <taxon>Fungi incertae sedis</taxon>
        <taxon>Mucoromycota</taxon>
        <taxon>Glomeromycotina</taxon>
        <taxon>Glomeromycetes</taxon>
        <taxon>Glomerales</taxon>
        <taxon>Glomeraceae</taxon>
        <taxon>Glomus</taxon>
    </lineage>
</organism>
<dbReference type="Gene3D" id="1.10.510.10">
    <property type="entry name" value="Transferase(Phosphotransferase) domain 1"/>
    <property type="match status" value="1"/>
</dbReference>
<evidence type="ECO:0000259" key="1">
    <source>
        <dbReference type="PROSITE" id="PS50011"/>
    </source>
</evidence>
<sequence>IMVMEFASLGSLDKYLNNEMKWSDRTTALLNISIGLNNMHQSGLVHRDFHPGNLVFNHNKNLLITDLGLCKPANQSSQSCNFGVVPYVAPEVLKGQPYTKAADIYSFGMVMYFIATGKQPFADYAHDHYLVITICNGNRPEIDESIAPKCYIDLMKRCWDSNPKNRPSTIEITNLIK</sequence>
<dbReference type="GO" id="GO:0007165">
    <property type="term" value="P:signal transduction"/>
    <property type="evidence" value="ECO:0007669"/>
    <property type="project" value="TreeGrafter"/>
</dbReference>
<dbReference type="GO" id="GO:0004672">
    <property type="term" value="F:protein kinase activity"/>
    <property type="evidence" value="ECO:0007669"/>
    <property type="project" value="InterPro"/>
</dbReference>
<keyword evidence="3" id="KW-1185">Reference proteome</keyword>
<dbReference type="InterPro" id="IPR001245">
    <property type="entry name" value="Ser-Thr/Tyr_kinase_cat_dom"/>
</dbReference>
<dbReference type="PANTHER" id="PTHR23257">
    <property type="entry name" value="SERINE-THREONINE PROTEIN KINASE"/>
    <property type="match status" value="1"/>
</dbReference>
<keyword evidence="2" id="KW-0418">Kinase</keyword>
<comment type="caution">
    <text evidence="2">The sequence shown here is derived from an EMBL/GenBank/DDBJ whole genome shotgun (WGS) entry which is preliminary data.</text>
</comment>
<proteinExistence type="predicted"/>
<protein>
    <submittedName>
        <fullName evidence="2">Kinase-like domain-containing protein</fullName>
    </submittedName>
</protein>
<dbReference type="EMBL" id="QKYT01000556">
    <property type="protein sequence ID" value="RIA83609.1"/>
    <property type="molecule type" value="Genomic_DNA"/>
</dbReference>
<accession>A0A397SFH1</accession>
<dbReference type="PROSITE" id="PS50011">
    <property type="entry name" value="PROTEIN_KINASE_DOM"/>
    <property type="match status" value="1"/>
</dbReference>
<evidence type="ECO:0000313" key="2">
    <source>
        <dbReference type="EMBL" id="RIA83609.1"/>
    </source>
</evidence>
<dbReference type="InterPro" id="IPR000719">
    <property type="entry name" value="Prot_kinase_dom"/>
</dbReference>
<dbReference type="Pfam" id="PF00069">
    <property type="entry name" value="Pkinase"/>
    <property type="match status" value="1"/>
</dbReference>
<reference evidence="2 3" key="1">
    <citation type="submission" date="2018-06" db="EMBL/GenBank/DDBJ databases">
        <title>Comparative genomics reveals the genomic features of Rhizophagus irregularis, R. cerebriforme, R. diaphanum and Gigaspora rosea, and their symbiotic lifestyle signature.</title>
        <authorList>
            <person name="Morin E."/>
            <person name="San Clemente H."/>
            <person name="Chen E.C.H."/>
            <person name="De La Providencia I."/>
            <person name="Hainaut M."/>
            <person name="Kuo A."/>
            <person name="Kohler A."/>
            <person name="Murat C."/>
            <person name="Tang N."/>
            <person name="Roy S."/>
            <person name="Loubradou J."/>
            <person name="Henrissat B."/>
            <person name="Grigoriev I.V."/>
            <person name="Corradi N."/>
            <person name="Roux C."/>
            <person name="Martin F.M."/>
        </authorList>
    </citation>
    <scope>NUCLEOTIDE SEQUENCE [LARGE SCALE GENOMIC DNA]</scope>
    <source>
        <strain evidence="2 3">DAOM 227022</strain>
    </source>
</reference>